<evidence type="ECO:0000256" key="9">
    <source>
        <dbReference type="ARBA" id="ARBA00023065"/>
    </source>
</evidence>
<keyword evidence="4 15" id="KW-1003">Cell membrane</keyword>
<dbReference type="OrthoDB" id="9805716at2"/>
<evidence type="ECO:0000256" key="14">
    <source>
        <dbReference type="ARBA" id="ARBA00025830"/>
    </source>
</evidence>
<evidence type="ECO:0000256" key="8">
    <source>
        <dbReference type="ARBA" id="ARBA00022989"/>
    </source>
</evidence>
<evidence type="ECO:0000256" key="11">
    <source>
        <dbReference type="ARBA" id="ARBA00023310"/>
    </source>
</evidence>
<dbReference type="AlphaFoldDB" id="A0A1H0GKV6"/>
<proteinExistence type="inferred from homology"/>
<feature type="region of interest" description="Disordered" evidence="18">
    <location>
        <begin position="1"/>
        <end position="22"/>
    </location>
</feature>
<keyword evidence="6 15" id="KW-0812">Transmembrane</keyword>
<dbReference type="PANTHER" id="PTHR33445:SF1">
    <property type="entry name" value="ATP SYNTHASE SUBUNIT B"/>
    <property type="match status" value="1"/>
</dbReference>
<dbReference type="GO" id="GO:0046933">
    <property type="term" value="F:proton-transporting ATP synthase activity, rotational mechanism"/>
    <property type="evidence" value="ECO:0007669"/>
    <property type="project" value="UniProtKB-UniRule"/>
</dbReference>
<evidence type="ECO:0000256" key="6">
    <source>
        <dbReference type="ARBA" id="ARBA00022692"/>
    </source>
</evidence>
<evidence type="ECO:0000256" key="5">
    <source>
        <dbReference type="ARBA" id="ARBA00022547"/>
    </source>
</evidence>
<evidence type="ECO:0000256" key="18">
    <source>
        <dbReference type="SAM" id="MobiDB-lite"/>
    </source>
</evidence>
<keyword evidence="5 15" id="KW-0138">CF(0)</keyword>
<evidence type="ECO:0000256" key="4">
    <source>
        <dbReference type="ARBA" id="ARBA00022475"/>
    </source>
</evidence>
<keyword evidence="10 15" id="KW-0472">Membrane</keyword>
<evidence type="ECO:0000256" key="15">
    <source>
        <dbReference type="HAMAP-Rule" id="MF_01398"/>
    </source>
</evidence>
<dbReference type="GO" id="GO:0046961">
    <property type="term" value="F:proton-transporting ATPase activity, rotational mechanism"/>
    <property type="evidence" value="ECO:0007669"/>
    <property type="project" value="TreeGrafter"/>
</dbReference>
<dbReference type="PANTHER" id="PTHR33445">
    <property type="entry name" value="ATP SYNTHASE SUBUNIT B', CHLOROPLASTIC"/>
    <property type="match status" value="1"/>
</dbReference>
<comment type="subcellular location">
    <subcellularLocation>
        <location evidence="1">Cell inner membrane</location>
        <topology evidence="1">Single-pass membrane protein</topology>
    </subcellularLocation>
    <subcellularLocation>
        <location evidence="15">Cell membrane</location>
        <topology evidence="15">Single-pass membrane protein</topology>
    </subcellularLocation>
</comment>
<dbReference type="InterPro" id="IPR002146">
    <property type="entry name" value="ATP_synth_b/b'su_bac/chlpt"/>
</dbReference>
<dbReference type="RefSeq" id="WP_090671920.1">
    <property type="nucleotide sequence ID" value="NZ_FNIT01000003.1"/>
</dbReference>
<evidence type="ECO:0000256" key="16">
    <source>
        <dbReference type="RuleBase" id="RU003848"/>
    </source>
</evidence>
<keyword evidence="17" id="KW-0175">Coiled coil</keyword>
<dbReference type="GO" id="GO:0005886">
    <property type="term" value="C:plasma membrane"/>
    <property type="evidence" value="ECO:0007669"/>
    <property type="project" value="UniProtKB-SubCell"/>
</dbReference>
<dbReference type="HAMAP" id="MF_01398">
    <property type="entry name" value="ATP_synth_b_bprime"/>
    <property type="match status" value="1"/>
</dbReference>
<keyword evidence="11 15" id="KW-0066">ATP synthesis</keyword>
<dbReference type="STRING" id="1166073.SAMN05192530_103180"/>
<evidence type="ECO:0000256" key="10">
    <source>
        <dbReference type="ARBA" id="ARBA00023136"/>
    </source>
</evidence>
<feature type="coiled-coil region" evidence="17">
    <location>
        <begin position="94"/>
        <end position="121"/>
    </location>
</feature>
<comment type="subunit">
    <text evidence="14 15">F-type ATPases have 2 components, F(1) - the catalytic core - and F(0) - the membrane proton channel. F(1) has five subunits: alpha(3), beta(3), gamma(1), delta(1), epsilon(1). F(0) has three main subunits: a(1), b(2) and c(10-14). The alpha and beta chains form an alternating ring which encloses part of the gamma chain. F(1) is attached to F(0) by a central stalk formed by the gamma and epsilon chains, while a peripheral stalk is formed by the delta and b chains.</text>
</comment>
<dbReference type="GO" id="GO:0045259">
    <property type="term" value="C:proton-transporting ATP synthase complex"/>
    <property type="evidence" value="ECO:0007669"/>
    <property type="project" value="UniProtKB-KW"/>
</dbReference>
<dbReference type="EMBL" id="FNIT01000003">
    <property type="protein sequence ID" value="SDO07585.1"/>
    <property type="molecule type" value="Genomic_DNA"/>
</dbReference>
<evidence type="ECO:0000256" key="12">
    <source>
        <dbReference type="ARBA" id="ARBA00025198"/>
    </source>
</evidence>
<dbReference type="Pfam" id="PF00430">
    <property type="entry name" value="ATP-synt_B"/>
    <property type="match status" value="1"/>
</dbReference>
<sequence>MFVTQALAQDHATGTDHSAPPNAVPVMPTNAETVAHEGGHDAAPFPPMNPEYFASQLLWLAITFGVFYYVLSKIILPRLGEIIENRQARITTDLSAAERMRADADEAQAAYEQELASARENSHRIAIEARDAARTDADAQRKRIEAELDGRLESAQARIEDIKSKALADVDAIAEEATDAIMTELTGQQVPREDVSRAVRSVRA</sequence>
<evidence type="ECO:0000256" key="7">
    <source>
        <dbReference type="ARBA" id="ARBA00022781"/>
    </source>
</evidence>
<organism evidence="19 20">
    <name type="scientific">Aureimonas jatrophae</name>
    <dbReference type="NCBI Taxonomy" id="1166073"/>
    <lineage>
        <taxon>Bacteria</taxon>
        <taxon>Pseudomonadati</taxon>
        <taxon>Pseudomonadota</taxon>
        <taxon>Alphaproteobacteria</taxon>
        <taxon>Hyphomicrobiales</taxon>
        <taxon>Aurantimonadaceae</taxon>
        <taxon>Aureimonas</taxon>
    </lineage>
</organism>
<name>A0A1H0GKV6_9HYPH</name>
<evidence type="ECO:0000256" key="1">
    <source>
        <dbReference type="ARBA" id="ARBA00004377"/>
    </source>
</evidence>
<feature type="transmembrane region" description="Helical" evidence="15">
    <location>
        <begin position="52"/>
        <end position="71"/>
    </location>
</feature>
<dbReference type="Proteomes" id="UP000198793">
    <property type="component" value="Unassembled WGS sequence"/>
</dbReference>
<dbReference type="InterPro" id="IPR050059">
    <property type="entry name" value="ATP_synthase_B_chain"/>
</dbReference>
<evidence type="ECO:0000256" key="2">
    <source>
        <dbReference type="ARBA" id="ARBA00005513"/>
    </source>
</evidence>
<dbReference type="NCBIfam" id="NF006612">
    <property type="entry name" value="PRK09174.1"/>
    <property type="match status" value="1"/>
</dbReference>
<evidence type="ECO:0000256" key="3">
    <source>
        <dbReference type="ARBA" id="ARBA00022448"/>
    </source>
</evidence>
<protein>
    <recommendedName>
        <fullName evidence="15">ATP synthase subunit b</fullName>
    </recommendedName>
    <alternativeName>
        <fullName evidence="15">ATP synthase F(0) sector subunit b</fullName>
    </alternativeName>
    <alternativeName>
        <fullName evidence="15">ATPase subunit I</fullName>
    </alternativeName>
    <alternativeName>
        <fullName evidence="15">F-type ATPase subunit b</fullName>
        <shortName evidence="15">F-ATPase subunit b</shortName>
    </alternativeName>
</protein>
<keyword evidence="9 15" id="KW-0406">Ion transport</keyword>
<evidence type="ECO:0000313" key="20">
    <source>
        <dbReference type="Proteomes" id="UP000198793"/>
    </source>
</evidence>
<dbReference type="Gene3D" id="6.10.250.1580">
    <property type="match status" value="1"/>
</dbReference>
<keyword evidence="8 15" id="KW-1133">Transmembrane helix</keyword>
<comment type="similarity">
    <text evidence="2 15 16">Belongs to the ATPase B chain family.</text>
</comment>
<comment type="function">
    <text evidence="13">Component of the F(0) channel, it forms part of the peripheral stalk, linking F(1) to F(0). The b'-subunit is a diverged and duplicated form of b found in plants and photosynthetic bacteria.</text>
</comment>
<evidence type="ECO:0000313" key="19">
    <source>
        <dbReference type="EMBL" id="SDO07585.1"/>
    </source>
</evidence>
<accession>A0A1H0GKV6</accession>
<keyword evidence="7 15" id="KW-0375">Hydrogen ion transport</keyword>
<comment type="function">
    <text evidence="12 15">F(1)F(0) ATP synthase produces ATP from ADP in the presence of a proton or sodium gradient. F-type ATPases consist of two structural domains, F(1) containing the extramembraneous catalytic core and F(0) containing the membrane proton channel, linked together by a central stalk and a peripheral stalk. During catalysis, ATP synthesis in the catalytic domain of F(1) is coupled via a rotary mechanism of the central stalk subunits to proton translocation.</text>
</comment>
<reference evidence="19 20" key="1">
    <citation type="submission" date="2016-10" db="EMBL/GenBank/DDBJ databases">
        <authorList>
            <person name="de Groot N.N."/>
        </authorList>
    </citation>
    <scope>NUCLEOTIDE SEQUENCE [LARGE SCALE GENOMIC DNA]</scope>
    <source>
        <strain evidence="20">L7-484,KACC 16230,DSM 25025</strain>
    </source>
</reference>
<evidence type="ECO:0000256" key="13">
    <source>
        <dbReference type="ARBA" id="ARBA00025614"/>
    </source>
</evidence>
<keyword evidence="20" id="KW-1185">Reference proteome</keyword>
<gene>
    <name evidence="15" type="primary">atpF</name>
    <name evidence="19" type="ORF">SAMN05192530_103180</name>
</gene>
<dbReference type="CDD" id="cd06503">
    <property type="entry name" value="ATP-synt_Fo_b"/>
    <property type="match status" value="1"/>
</dbReference>
<keyword evidence="3 15" id="KW-0813">Transport</keyword>
<evidence type="ECO:0000256" key="17">
    <source>
        <dbReference type="SAM" id="Coils"/>
    </source>
</evidence>